<keyword evidence="2" id="KW-1133">Transmembrane helix</keyword>
<evidence type="ECO:0008006" key="5">
    <source>
        <dbReference type="Google" id="ProtNLM"/>
    </source>
</evidence>
<name>A0A9X3WEG8_9BACI</name>
<protein>
    <recommendedName>
        <fullName evidence="5">Tetratricopeptide repeat protein</fullName>
    </recommendedName>
</protein>
<reference evidence="3" key="1">
    <citation type="submission" date="2022-06" db="EMBL/GenBank/DDBJ databases">
        <title>Aquibacillus sp. a new bacterium isolated from soil saline samples.</title>
        <authorList>
            <person name="Galisteo C."/>
            <person name="De La Haba R."/>
            <person name="Sanchez-Porro C."/>
            <person name="Ventosa A."/>
        </authorList>
    </citation>
    <scope>NUCLEOTIDE SEQUENCE</scope>
    <source>
        <strain evidence="3">3ASR75-54</strain>
    </source>
</reference>
<dbReference type="PROSITE" id="PS50005">
    <property type="entry name" value="TPR"/>
    <property type="match status" value="1"/>
</dbReference>
<dbReference type="Gene3D" id="1.25.40.10">
    <property type="entry name" value="Tetratricopeptide repeat domain"/>
    <property type="match status" value="1"/>
</dbReference>
<comment type="caution">
    <text evidence="3">The sequence shown here is derived from an EMBL/GenBank/DDBJ whole genome shotgun (WGS) entry which is preliminary data.</text>
</comment>
<gene>
    <name evidence="3" type="ORF">NC799_03320</name>
</gene>
<dbReference type="AlphaFoldDB" id="A0A9X3WEG8"/>
<organism evidence="3 4">
    <name type="scientific">Aquibacillus salsiterrae</name>
    <dbReference type="NCBI Taxonomy" id="2950439"/>
    <lineage>
        <taxon>Bacteria</taxon>
        <taxon>Bacillati</taxon>
        <taxon>Bacillota</taxon>
        <taxon>Bacilli</taxon>
        <taxon>Bacillales</taxon>
        <taxon>Bacillaceae</taxon>
        <taxon>Aquibacillus</taxon>
    </lineage>
</organism>
<dbReference type="InterPro" id="IPR011990">
    <property type="entry name" value="TPR-like_helical_dom_sf"/>
</dbReference>
<evidence type="ECO:0000313" key="3">
    <source>
        <dbReference type="EMBL" id="MDC3415939.1"/>
    </source>
</evidence>
<evidence type="ECO:0000313" key="4">
    <source>
        <dbReference type="Proteomes" id="UP001145069"/>
    </source>
</evidence>
<dbReference type="EMBL" id="JAMQKC010000002">
    <property type="protein sequence ID" value="MDC3415939.1"/>
    <property type="molecule type" value="Genomic_DNA"/>
</dbReference>
<accession>A0A9X3WEG8</accession>
<evidence type="ECO:0000256" key="2">
    <source>
        <dbReference type="SAM" id="Phobius"/>
    </source>
</evidence>
<feature type="repeat" description="TPR" evidence="1">
    <location>
        <begin position="73"/>
        <end position="106"/>
    </location>
</feature>
<dbReference type="InterPro" id="IPR019734">
    <property type="entry name" value="TPR_rpt"/>
</dbReference>
<proteinExistence type="predicted"/>
<keyword evidence="1" id="KW-0802">TPR repeat</keyword>
<dbReference type="Proteomes" id="UP001145069">
    <property type="component" value="Unassembled WGS sequence"/>
</dbReference>
<evidence type="ECO:0000256" key="1">
    <source>
        <dbReference type="PROSITE-ProRule" id="PRU00339"/>
    </source>
</evidence>
<dbReference type="RefSeq" id="WP_272444913.1">
    <property type="nucleotide sequence ID" value="NZ_JAMQKC010000002.1"/>
</dbReference>
<dbReference type="SUPFAM" id="SSF48452">
    <property type="entry name" value="TPR-like"/>
    <property type="match status" value="1"/>
</dbReference>
<keyword evidence="2" id="KW-0472">Membrane</keyword>
<keyword evidence="2" id="KW-0812">Transmembrane</keyword>
<feature type="transmembrane region" description="Helical" evidence="2">
    <location>
        <begin position="6"/>
        <end position="25"/>
    </location>
</feature>
<keyword evidence="4" id="KW-1185">Reference proteome</keyword>
<sequence>MTSKLYSYLFLVFVGTVVMLLSFVFQEGQSQDEVLKEERELYLQAVKNIQNTEAIDETLLIFEYFTEKYPERYEIWRNQGLALAVKQNYQSSVDSFSNALELQPFLITDPVFDLQYANSLINSKVYDKSKVLLEVAQESGGLPQKYEENVDKLMKEIEENTGDQDD</sequence>